<dbReference type="Proteomes" id="UP000789739">
    <property type="component" value="Unassembled WGS sequence"/>
</dbReference>
<name>A0A9N9EWS9_9GLOM</name>
<gene>
    <name evidence="2" type="ORF">PBRASI_LOCUS2408</name>
</gene>
<evidence type="ECO:0000313" key="2">
    <source>
        <dbReference type="EMBL" id="CAG8497039.1"/>
    </source>
</evidence>
<protein>
    <submittedName>
        <fullName evidence="2">10946_t:CDS:1</fullName>
    </submittedName>
</protein>
<sequence>MPPLQELNDLIDTDNKGDDVEQTQSESLYKISSKINTASQASQSSLLGDQSSRESYSSTASSKQLTSNGQLSSQSLDSNPAFTEESLSFPIPPARPPTVGVIQLPSSNVSNVKPASTETELKLSFDRLDSLQSSTSDSITNASPVTPPVYLHLTSFPLN</sequence>
<accession>A0A9N9EWS9</accession>
<feature type="compositionally biased region" description="Low complexity" evidence="1">
    <location>
        <begin position="53"/>
        <end position="62"/>
    </location>
</feature>
<organism evidence="2 3">
    <name type="scientific">Paraglomus brasilianum</name>
    <dbReference type="NCBI Taxonomy" id="144538"/>
    <lineage>
        <taxon>Eukaryota</taxon>
        <taxon>Fungi</taxon>
        <taxon>Fungi incertae sedis</taxon>
        <taxon>Mucoromycota</taxon>
        <taxon>Glomeromycotina</taxon>
        <taxon>Glomeromycetes</taxon>
        <taxon>Paraglomerales</taxon>
        <taxon>Paraglomeraceae</taxon>
        <taxon>Paraglomus</taxon>
    </lineage>
</organism>
<evidence type="ECO:0000256" key="1">
    <source>
        <dbReference type="SAM" id="MobiDB-lite"/>
    </source>
</evidence>
<comment type="caution">
    <text evidence="2">The sequence shown here is derived from an EMBL/GenBank/DDBJ whole genome shotgun (WGS) entry which is preliminary data.</text>
</comment>
<reference evidence="2" key="1">
    <citation type="submission" date="2021-06" db="EMBL/GenBank/DDBJ databases">
        <authorList>
            <person name="Kallberg Y."/>
            <person name="Tangrot J."/>
            <person name="Rosling A."/>
        </authorList>
    </citation>
    <scope>NUCLEOTIDE SEQUENCE</scope>
    <source>
        <strain evidence="2">BR232B</strain>
    </source>
</reference>
<feature type="compositionally biased region" description="Polar residues" evidence="1">
    <location>
        <begin position="36"/>
        <end position="50"/>
    </location>
</feature>
<feature type="compositionally biased region" description="Polar residues" evidence="1">
    <location>
        <begin position="63"/>
        <end position="81"/>
    </location>
</feature>
<feature type="region of interest" description="Disordered" evidence="1">
    <location>
        <begin position="36"/>
        <end position="96"/>
    </location>
</feature>
<proteinExistence type="predicted"/>
<dbReference type="EMBL" id="CAJVPI010000186">
    <property type="protein sequence ID" value="CAG8497039.1"/>
    <property type="molecule type" value="Genomic_DNA"/>
</dbReference>
<feature type="region of interest" description="Disordered" evidence="1">
    <location>
        <begin position="1"/>
        <end position="24"/>
    </location>
</feature>
<dbReference type="AlphaFoldDB" id="A0A9N9EWS9"/>
<evidence type="ECO:0000313" key="3">
    <source>
        <dbReference type="Proteomes" id="UP000789739"/>
    </source>
</evidence>
<keyword evidence="3" id="KW-1185">Reference proteome</keyword>